<keyword evidence="3 7" id="KW-1133">Transmembrane helix</keyword>
<dbReference type="EMBL" id="RJUK01000001">
    <property type="protein sequence ID" value="ROQ19954.1"/>
    <property type="molecule type" value="Genomic_DNA"/>
</dbReference>
<keyword evidence="8" id="KW-0969">Cilium</keyword>
<comment type="similarity">
    <text evidence="6 7">Belongs to the FliO/MopB family.</text>
</comment>
<dbReference type="Pfam" id="PF04347">
    <property type="entry name" value="FliO"/>
    <property type="match status" value="1"/>
</dbReference>
<dbReference type="Proteomes" id="UP000273643">
    <property type="component" value="Unassembled WGS sequence"/>
</dbReference>
<keyword evidence="8" id="KW-0966">Cell projection</keyword>
<dbReference type="InterPro" id="IPR022781">
    <property type="entry name" value="Flagellar_biosynth_FliO"/>
</dbReference>
<evidence type="ECO:0000256" key="4">
    <source>
        <dbReference type="ARBA" id="ARBA00023136"/>
    </source>
</evidence>
<keyword evidence="2 7" id="KW-0812">Transmembrane</keyword>
<evidence type="ECO:0000256" key="5">
    <source>
        <dbReference type="ARBA" id="ARBA00023143"/>
    </source>
</evidence>
<protein>
    <recommendedName>
        <fullName evidence="7">Flagellar protein</fullName>
    </recommendedName>
</protein>
<accession>A0A3N1NJF7</accession>
<dbReference type="PANTHER" id="PTHR38766:SF1">
    <property type="entry name" value="FLAGELLAR PROTEIN FLIO"/>
    <property type="match status" value="1"/>
</dbReference>
<gene>
    <name evidence="8" type="ORF">EDC38_0545</name>
</gene>
<comment type="subcellular location">
    <subcellularLocation>
        <location evidence="7">Cell membrane</location>
    </subcellularLocation>
    <subcellularLocation>
        <location evidence="7">Bacterial flagellum basal body</location>
    </subcellularLocation>
</comment>
<evidence type="ECO:0000256" key="3">
    <source>
        <dbReference type="ARBA" id="ARBA00022989"/>
    </source>
</evidence>
<dbReference type="GO" id="GO:0009425">
    <property type="term" value="C:bacterial-type flagellum basal body"/>
    <property type="evidence" value="ECO:0007669"/>
    <property type="project" value="UniProtKB-SubCell"/>
</dbReference>
<evidence type="ECO:0000256" key="7">
    <source>
        <dbReference type="RuleBase" id="RU362064"/>
    </source>
</evidence>
<reference evidence="8 9" key="1">
    <citation type="submission" date="2018-11" db="EMBL/GenBank/DDBJ databases">
        <title>Genomic Encyclopedia of Type Strains, Phase IV (KMG-IV): sequencing the most valuable type-strain genomes for metagenomic binning, comparative biology and taxonomic classification.</title>
        <authorList>
            <person name="Goeker M."/>
        </authorList>
    </citation>
    <scope>NUCLEOTIDE SEQUENCE [LARGE SCALE GENOMIC DNA]</scope>
    <source>
        <strain evidence="8 9">DSM 16974</strain>
    </source>
</reference>
<dbReference type="NCBIfam" id="TIGR03500">
    <property type="entry name" value="FliO_TIGR"/>
    <property type="match status" value="1"/>
</dbReference>
<dbReference type="GO" id="GO:0044781">
    <property type="term" value="P:bacterial-type flagellum organization"/>
    <property type="evidence" value="ECO:0007669"/>
    <property type="project" value="UniProtKB-UniRule"/>
</dbReference>
<keyword evidence="1 7" id="KW-1003">Cell membrane</keyword>
<keyword evidence="4 7" id="KW-0472">Membrane</keyword>
<dbReference type="RefSeq" id="WP_123637218.1">
    <property type="nucleotide sequence ID" value="NZ_RJUK01000001.1"/>
</dbReference>
<name>A0A3N1NJF7_9GAMM</name>
<evidence type="ECO:0000313" key="9">
    <source>
        <dbReference type="Proteomes" id="UP000273643"/>
    </source>
</evidence>
<comment type="caution">
    <text evidence="8">The sequence shown here is derived from an EMBL/GenBank/DDBJ whole genome shotgun (WGS) entry which is preliminary data.</text>
</comment>
<keyword evidence="5 7" id="KW-0975">Bacterial flagellum</keyword>
<dbReference type="InterPro" id="IPR052205">
    <property type="entry name" value="FliO/MopB"/>
</dbReference>
<evidence type="ECO:0000313" key="8">
    <source>
        <dbReference type="EMBL" id="ROQ19954.1"/>
    </source>
</evidence>
<sequence>MEGSAATQLMSVLFSLLLIIALIFALAWLLRRFGQGAFTNSSAMKVVATLPLGTRERLLMVEVGGQQLLLGVTAQQIRTLHVFEEPVIDAQGVRSSDFKQRLMNIMNKNTKP</sequence>
<dbReference type="AlphaFoldDB" id="A0A3N1NJF7"/>
<proteinExistence type="inferred from homology"/>
<keyword evidence="8" id="KW-0282">Flagellum</keyword>
<feature type="transmembrane region" description="Helical" evidence="7">
    <location>
        <begin position="12"/>
        <end position="30"/>
    </location>
</feature>
<organism evidence="8 9">
    <name type="scientific">Marinimicrobium koreense</name>
    <dbReference type="NCBI Taxonomy" id="306545"/>
    <lineage>
        <taxon>Bacteria</taxon>
        <taxon>Pseudomonadati</taxon>
        <taxon>Pseudomonadota</taxon>
        <taxon>Gammaproteobacteria</taxon>
        <taxon>Cellvibrionales</taxon>
        <taxon>Cellvibrionaceae</taxon>
        <taxon>Marinimicrobium</taxon>
    </lineage>
</organism>
<evidence type="ECO:0000256" key="2">
    <source>
        <dbReference type="ARBA" id="ARBA00022692"/>
    </source>
</evidence>
<dbReference type="GO" id="GO:0005886">
    <property type="term" value="C:plasma membrane"/>
    <property type="evidence" value="ECO:0007669"/>
    <property type="project" value="UniProtKB-SubCell"/>
</dbReference>
<dbReference type="OrthoDB" id="5741235at2"/>
<evidence type="ECO:0000256" key="6">
    <source>
        <dbReference type="ARBA" id="ARBA00037937"/>
    </source>
</evidence>
<dbReference type="PANTHER" id="PTHR38766">
    <property type="entry name" value="FLAGELLAR PROTEIN FLIO"/>
    <property type="match status" value="1"/>
</dbReference>
<evidence type="ECO:0000256" key="1">
    <source>
        <dbReference type="ARBA" id="ARBA00022475"/>
    </source>
</evidence>
<keyword evidence="9" id="KW-1185">Reference proteome</keyword>